<organism evidence="1 2">
    <name type="scientific">Solanum verrucosum</name>
    <dbReference type="NCBI Taxonomy" id="315347"/>
    <lineage>
        <taxon>Eukaryota</taxon>
        <taxon>Viridiplantae</taxon>
        <taxon>Streptophyta</taxon>
        <taxon>Embryophyta</taxon>
        <taxon>Tracheophyta</taxon>
        <taxon>Spermatophyta</taxon>
        <taxon>Magnoliopsida</taxon>
        <taxon>eudicotyledons</taxon>
        <taxon>Gunneridae</taxon>
        <taxon>Pentapetalae</taxon>
        <taxon>asterids</taxon>
        <taxon>lamiids</taxon>
        <taxon>Solanales</taxon>
        <taxon>Solanaceae</taxon>
        <taxon>Solanoideae</taxon>
        <taxon>Solaneae</taxon>
        <taxon>Solanum</taxon>
    </lineage>
</organism>
<dbReference type="EMBL" id="CP133613">
    <property type="protein sequence ID" value="WMV17524.1"/>
    <property type="molecule type" value="Genomic_DNA"/>
</dbReference>
<sequence>MRQEMARETGHGDQKVCWPELVVLQFQSTGRYSNYWKKGIRRFCSSAVVHEEPIPPPVEIKYNQLLIMDRKTFPTFDPRTGEAITTVAEADTEDVNRAVSAARI</sequence>
<gene>
    <name evidence="1" type="ORF">MTR67_010909</name>
</gene>
<evidence type="ECO:0000313" key="1">
    <source>
        <dbReference type="EMBL" id="WMV17524.1"/>
    </source>
</evidence>
<keyword evidence="2" id="KW-1185">Reference proteome</keyword>
<dbReference type="InterPro" id="IPR016162">
    <property type="entry name" value="Ald_DH_N"/>
</dbReference>
<dbReference type="GO" id="GO:0016491">
    <property type="term" value="F:oxidoreductase activity"/>
    <property type="evidence" value="ECO:0007669"/>
    <property type="project" value="InterPro"/>
</dbReference>
<dbReference type="SUPFAM" id="SSF53720">
    <property type="entry name" value="ALDH-like"/>
    <property type="match status" value="1"/>
</dbReference>
<dbReference type="Gene3D" id="3.40.605.10">
    <property type="entry name" value="Aldehyde Dehydrogenase, Chain A, domain 1"/>
    <property type="match status" value="1"/>
</dbReference>
<evidence type="ECO:0000313" key="2">
    <source>
        <dbReference type="Proteomes" id="UP001234989"/>
    </source>
</evidence>
<dbReference type="Proteomes" id="UP001234989">
    <property type="component" value="Chromosome 2"/>
</dbReference>
<name>A0AAF0QCQ2_SOLVR</name>
<reference evidence="1" key="1">
    <citation type="submission" date="2023-08" db="EMBL/GenBank/DDBJ databases">
        <title>A de novo genome assembly of Solanum verrucosum Schlechtendal, a Mexican diploid species geographically isolated from the other diploid A-genome species in potato relatives.</title>
        <authorList>
            <person name="Hosaka K."/>
        </authorList>
    </citation>
    <scope>NUCLEOTIDE SEQUENCE</scope>
    <source>
        <tissue evidence="1">Young leaves</tissue>
    </source>
</reference>
<protein>
    <submittedName>
        <fullName evidence="1">Uncharacterized protein</fullName>
    </submittedName>
</protein>
<dbReference type="AlphaFoldDB" id="A0AAF0QCQ2"/>
<dbReference type="InterPro" id="IPR016161">
    <property type="entry name" value="Ald_DH/histidinol_DH"/>
</dbReference>
<proteinExistence type="predicted"/>
<accession>A0AAF0QCQ2</accession>